<reference evidence="1 2" key="1">
    <citation type="submission" date="2015-09" db="EMBL/GenBank/DDBJ databases">
        <title>Atta colombica WGS genome.</title>
        <authorList>
            <person name="Nygaard S."/>
            <person name="Hu H."/>
            <person name="Boomsma J."/>
            <person name="Zhang G."/>
        </authorList>
    </citation>
    <scope>NUCLEOTIDE SEQUENCE [LARGE SCALE GENOMIC DNA]</scope>
    <source>
        <strain evidence="1">Treedump-2</strain>
        <tissue evidence="1">Whole body</tissue>
    </source>
</reference>
<feature type="non-terminal residue" evidence="1">
    <location>
        <position position="1"/>
    </location>
</feature>
<evidence type="ECO:0000313" key="1">
    <source>
        <dbReference type="EMBL" id="KYM91190.1"/>
    </source>
</evidence>
<keyword evidence="2" id="KW-1185">Reference proteome</keyword>
<gene>
    <name evidence="1" type="ORF">ALC53_01602</name>
</gene>
<dbReference type="AlphaFoldDB" id="A0A195BV32"/>
<proteinExistence type="predicted"/>
<organism evidence="1 2">
    <name type="scientific">Atta colombica</name>
    <dbReference type="NCBI Taxonomy" id="520822"/>
    <lineage>
        <taxon>Eukaryota</taxon>
        <taxon>Metazoa</taxon>
        <taxon>Ecdysozoa</taxon>
        <taxon>Arthropoda</taxon>
        <taxon>Hexapoda</taxon>
        <taxon>Insecta</taxon>
        <taxon>Pterygota</taxon>
        <taxon>Neoptera</taxon>
        <taxon>Endopterygota</taxon>
        <taxon>Hymenoptera</taxon>
        <taxon>Apocrita</taxon>
        <taxon>Aculeata</taxon>
        <taxon>Formicoidea</taxon>
        <taxon>Formicidae</taxon>
        <taxon>Myrmicinae</taxon>
        <taxon>Atta</taxon>
    </lineage>
</organism>
<dbReference type="EMBL" id="KQ976408">
    <property type="protein sequence ID" value="KYM91190.1"/>
    <property type="molecule type" value="Genomic_DNA"/>
</dbReference>
<dbReference type="Proteomes" id="UP000078540">
    <property type="component" value="Unassembled WGS sequence"/>
</dbReference>
<sequence>ERDWSLVLLMVERRRSSYCLFCLLRVKALYIDRCREKPRFLEILVVVLLYCNTMLAQNHIIGDTDFMCLLQHSVSFPLTELKKTQLILLVAILIHTDLKSIFWECIDRSKWEVICTYLPGQTVTSTKLDINTY</sequence>
<protein>
    <submittedName>
        <fullName evidence="1">Uncharacterized protein</fullName>
    </submittedName>
</protein>
<accession>A0A195BV32</accession>
<evidence type="ECO:0000313" key="2">
    <source>
        <dbReference type="Proteomes" id="UP000078540"/>
    </source>
</evidence>
<name>A0A195BV32_9HYME</name>